<dbReference type="AlphaFoldDB" id="A7NFX1"/>
<keyword evidence="4" id="KW-1185">Reference proteome</keyword>
<reference evidence="3 4" key="1">
    <citation type="submission" date="2007-08" db="EMBL/GenBank/DDBJ databases">
        <title>Complete sequence of Roseiflexus castenholzii DSM 13941.</title>
        <authorList>
            <consortium name="US DOE Joint Genome Institute"/>
            <person name="Copeland A."/>
            <person name="Lucas S."/>
            <person name="Lapidus A."/>
            <person name="Barry K."/>
            <person name="Glavina del Rio T."/>
            <person name="Dalin E."/>
            <person name="Tice H."/>
            <person name="Pitluck S."/>
            <person name="Thompson L.S."/>
            <person name="Brettin T."/>
            <person name="Bruce D."/>
            <person name="Detter J.C."/>
            <person name="Han C."/>
            <person name="Tapia R."/>
            <person name="Schmutz J."/>
            <person name="Larimer F."/>
            <person name="Land M."/>
            <person name="Hauser L."/>
            <person name="Kyrpides N."/>
            <person name="Mikhailova N."/>
            <person name="Bryant D.A."/>
            <person name="Hanada S."/>
            <person name="Tsukatani Y."/>
            <person name="Richardson P."/>
        </authorList>
    </citation>
    <scope>NUCLEOTIDE SEQUENCE [LARGE SCALE GENOMIC DNA]</scope>
    <source>
        <strain evidence="4">DSM 13941 / HLO8</strain>
    </source>
</reference>
<proteinExistence type="predicted"/>
<accession>A7NFX1</accession>
<dbReference type="OrthoDB" id="9827865at2"/>
<feature type="transmembrane region" description="Helical" evidence="2">
    <location>
        <begin position="38"/>
        <end position="57"/>
    </location>
</feature>
<evidence type="ECO:0000313" key="3">
    <source>
        <dbReference type="EMBL" id="ABU56355.1"/>
    </source>
</evidence>
<protein>
    <recommendedName>
        <fullName evidence="5">DUF4878 domain-containing protein</fullName>
    </recommendedName>
</protein>
<evidence type="ECO:0008006" key="5">
    <source>
        <dbReference type="Google" id="ProtNLM"/>
    </source>
</evidence>
<keyword evidence="2" id="KW-0812">Transmembrane</keyword>
<evidence type="ECO:0000313" key="4">
    <source>
        <dbReference type="Proteomes" id="UP000000263"/>
    </source>
</evidence>
<dbReference type="HOGENOM" id="CLU_1495134_0_0_0"/>
<evidence type="ECO:0000256" key="1">
    <source>
        <dbReference type="SAM" id="MobiDB-lite"/>
    </source>
</evidence>
<name>A7NFX1_ROSCS</name>
<dbReference type="RefSeq" id="WP_011997760.1">
    <property type="nucleotide sequence ID" value="NC_009767.1"/>
</dbReference>
<keyword evidence="2" id="KW-1133">Transmembrane helix</keyword>
<sequence length="182" mass="20651">MTQEQTSQQQKVDTGPLPPLPPLPEPPPSPRQASRRTMLVAGIAVLAVAGIALWWFTRPSDPMSDPRPVQTVQNFVAATEARDVSRMLSYVEPTDLKRQISPELRSYMEYITDLQFKNETYTLVDNNGSIARVRLTGTVRYTVDYGSVYSGERSFDTIFELVLLEGTWYLRSLQLPELEQQQ</sequence>
<organism evidence="3 4">
    <name type="scientific">Roseiflexus castenholzii (strain DSM 13941 / HLO8)</name>
    <dbReference type="NCBI Taxonomy" id="383372"/>
    <lineage>
        <taxon>Bacteria</taxon>
        <taxon>Bacillati</taxon>
        <taxon>Chloroflexota</taxon>
        <taxon>Chloroflexia</taxon>
        <taxon>Chloroflexales</taxon>
        <taxon>Roseiflexineae</taxon>
        <taxon>Roseiflexaceae</taxon>
        <taxon>Roseiflexus</taxon>
    </lineage>
</organism>
<feature type="compositionally biased region" description="Pro residues" evidence="1">
    <location>
        <begin position="16"/>
        <end position="30"/>
    </location>
</feature>
<keyword evidence="2" id="KW-0472">Membrane</keyword>
<dbReference type="KEGG" id="rca:Rcas_0222"/>
<evidence type="ECO:0000256" key="2">
    <source>
        <dbReference type="SAM" id="Phobius"/>
    </source>
</evidence>
<feature type="region of interest" description="Disordered" evidence="1">
    <location>
        <begin position="1"/>
        <end position="34"/>
    </location>
</feature>
<gene>
    <name evidence="3" type="ordered locus">Rcas_0222</name>
</gene>
<feature type="compositionally biased region" description="Polar residues" evidence="1">
    <location>
        <begin position="1"/>
        <end position="12"/>
    </location>
</feature>
<dbReference type="STRING" id="383372.Rcas_0222"/>
<dbReference type="EMBL" id="CP000804">
    <property type="protein sequence ID" value="ABU56355.1"/>
    <property type="molecule type" value="Genomic_DNA"/>
</dbReference>
<dbReference type="Proteomes" id="UP000000263">
    <property type="component" value="Chromosome"/>
</dbReference>